<keyword evidence="9" id="KW-1185">Reference proteome</keyword>
<dbReference type="Gene3D" id="1.20.140.10">
    <property type="entry name" value="Butyryl-CoA Dehydrogenase, subunit A, domain 3"/>
    <property type="match status" value="1"/>
</dbReference>
<evidence type="ECO:0000313" key="8">
    <source>
        <dbReference type="EMBL" id="MFC0533396.1"/>
    </source>
</evidence>
<evidence type="ECO:0000259" key="7">
    <source>
        <dbReference type="Pfam" id="PF02771"/>
    </source>
</evidence>
<dbReference type="RefSeq" id="WP_377260945.1">
    <property type="nucleotide sequence ID" value="NZ_JBHLUH010000083.1"/>
</dbReference>
<dbReference type="Pfam" id="PF00441">
    <property type="entry name" value="Acyl-CoA_dh_1"/>
    <property type="match status" value="1"/>
</dbReference>
<dbReference type="PANTHER" id="PTHR43884:SF20">
    <property type="entry name" value="ACYL-COA DEHYDROGENASE FADE28"/>
    <property type="match status" value="1"/>
</dbReference>
<dbReference type="EMBL" id="JBHLUH010000083">
    <property type="protein sequence ID" value="MFC0533396.1"/>
    <property type="molecule type" value="Genomic_DNA"/>
</dbReference>
<reference evidence="8 9" key="1">
    <citation type="submission" date="2024-09" db="EMBL/GenBank/DDBJ databases">
        <authorList>
            <person name="Sun Q."/>
            <person name="Mori K."/>
        </authorList>
    </citation>
    <scope>NUCLEOTIDE SEQUENCE [LARGE SCALE GENOMIC DNA]</scope>
    <source>
        <strain evidence="8 9">TBRC 3947</strain>
    </source>
</reference>
<dbReference type="InterPro" id="IPR009075">
    <property type="entry name" value="AcylCo_DH/oxidase_C"/>
</dbReference>
<comment type="caution">
    <text evidence="8">The sequence shown here is derived from an EMBL/GenBank/DDBJ whole genome shotgun (WGS) entry which is preliminary data.</text>
</comment>
<comment type="cofactor">
    <cofactor evidence="1">
        <name>FAD</name>
        <dbReference type="ChEBI" id="CHEBI:57692"/>
    </cofactor>
</comment>
<keyword evidence="4" id="KW-0274">FAD</keyword>
<dbReference type="Proteomes" id="UP001589867">
    <property type="component" value="Unassembled WGS sequence"/>
</dbReference>
<proteinExistence type="inferred from homology"/>
<dbReference type="PANTHER" id="PTHR43884">
    <property type="entry name" value="ACYL-COA DEHYDROGENASE"/>
    <property type="match status" value="1"/>
</dbReference>
<dbReference type="SUPFAM" id="SSF47203">
    <property type="entry name" value="Acyl-CoA dehydrogenase C-terminal domain-like"/>
    <property type="match status" value="1"/>
</dbReference>
<keyword evidence="5 8" id="KW-0560">Oxidoreductase</keyword>
<organism evidence="8 9">
    <name type="scientific">Phytohabitans kaempferiae</name>
    <dbReference type="NCBI Taxonomy" id="1620943"/>
    <lineage>
        <taxon>Bacteria</taxon>
        <taxon>Bacillati</taxon>
        <taxon>Actinomycetota</taxon>
        <taxon>Actinomycetes</taxon>
        <taxon>Micromonosporales</taxon>
        <taxon>Micromonosporaceae</taxon>
    </lineage>
</organism>
<feature type="domain" description="Acyl-CoA dehydrogenase/oxidase C-terminal" evidence="6">
    <location>
        <begin position="234"/>
        <end position="373"/>
    </location>
</feature>
<protein>
    <submittedName>
        <fullName evidence="8">Acyl-CoA dehydrogenase family protein</fullName>
        <ecNumber evidence="8">1.-.-.-</ecNumber>
    </submittedName>
</protein>
<dbReference type="GO" id="GO:0016491">
    <property type="term" value="F:oxidoreductase activity"/>
    <property type="evidence" value="ECO:0007669"/>
    <property type="project" value="UniProtKB-KW"/>
</dbReference>
<evidence type="ECO:0000256" key="3">
    <source>
        <dbReference type="ARBA" id="ARBA00022630"/>
    </source>
</evidence>
<dbReference type="Gene3D" id="1.10.540.10">
    <property type="entry name" value="Acyl-CoA dehydrogenase/oxidase, N-terminal domain"/>
    <property type="match status" value="1"/>
</dbReference>
<evidence type="ECO:0000256" key="5">
    <source>
        <dbReference type="ARBA" id="ARBA00023002"/>
    </source>
</evidence>
<evidence type="ECO:0000256" key="1">
    <source>
        <dbReference type="ARBA" id="ARBA00001974"/>
    </source>
</evidence>
<dbReference type="InterPro" id="IPR037069">
    <property type="entry name" value="AcylCoA_DH/ox_N_sf"/>
</dbReference>
<dbReference type="InterPro" id="IPR046373">
    <property type="entry name" value="Acyl-CoA_Oxase/DH_mid-dom_sf"/>
</dbReference>
<comment type="similarity">
    <text evidence="2">Belongs to the acyl-CoA dehydrogenase family.</text>
</comment>
<evidence type="ECO:0000256" key="2">
    <source>
        <dbReference type="ARBA" id="ARBA00009347"/>
    </source>
</evidence>
<dbReference type="InterPro" id="IPR009100">
    <property type="entry name" value="AcylCoA_DH/oxidase_NM_dom_sf"/>
</dbReference>
<evidence type="ECO:0000313" key="9">
    <source>
        <dbReference type="Proteomes" id="UP001589867"/>
    </source>
</evidence>
<dbReference type="InterPro" id="IPR036250">
    <property type="entry name" value="AcylCo_DH-like_C"/>
</dbReference>
<gene>
    <name evidence="8" type="ORF">ACFFIA_37910</name>
</gene>
<dbReference type="Gene3D" id="2.40.110.10">
    <property type="entry name" value="Butyryl-CoA Dehydrogenase, subunit A, domain 2"/>
    <property type="match status" value="1"/>
</dbReference>
<dbReference type="Pfam" id="PF02771">
    <property type="entry name" value="Acyl-CoA_dh_N"/>
    <property type="match status" value="1"/>
</dbReference>
<dbReference type="SUPFAM" id="SSF56645">
    <property type="entry name" value="Acyl-CoA dehydrogenase NM domain-like"/>
    <property type="match status" value="1"/>
</dbReference>
<name>A0ABV6MF86_9ACTN</name>
<dbReference type="EC" id="1.-.-.-" evidence="8"/>
<dbReference type="InterPro" id="IPR013786">
    <property type="entry name" value="AcylCoA_DH/ox_N"/>
</dbReference>
<accession>A0ABV6MF86</accession>
<dbReference type="CDD" id="cd00567">
    <property type="entry name" value="ACAD"/>
    <property type="match status" value="1"/>
</dbReference>
<sequence>MRADTTASVLVLDEEQRAIAQTVREFVAQEEPVSAVRERIESGSYDPAVWRRAAALGLPGIALPAEYGGAGLGAVEMAAVFEAAGEHLALPALLPTVGFVGTALVEVDGLGACPDVVRGIAAGTTTAALVLGGTGTPYQAAPAARARALGGTPRLSGHAGAVTGAAEADVLLVLAEEEDGPGLYLTPGDADGVTRRRLTTLDLTRPVAEVRLQDAPAVRVAGGDAVVRGLSRALATATVLLAAEQVGAASRCLDMSVEYARTRVQFGRPIGSFQAVKHLCADMLIALEEARSVVYHARYLAGESDPALPAAASMAKVKASEAFLRIARSCLQVHGGIGFTWEHDAHLYLRRAKASQLSLGSPAAHVEFLADQIGVRVPGPALAGNDSLRRQST</sequence>
<keyword evidence="3" id="KW-0285">Flavoprotein</keyword>
<evidence type="ECO:0000259" key="6">
    <source>
        <dbReference type="Pfam" id="PF00441"/>
    </source>
</evidence>
<feature type="domain" description="Acyl-CoA dehydrogenase/oxidase N-terminal" evidence="7">
    <location>
        <begin position="14"/>
        <end position="93"/>
    </location>
</feature>
<evidence type="ECO:0000256" key="4">
    <source>
        <dbReference type="ARBA" id="ARBA00022827"/>
    </source>
</evidence>